<comment type="similarity">
    <text evidence="1">Belongs to the RdRP family.</text>
</comment>
<keyword evidence="1" id="KW-0694">RNA-binding</keyword>
<evidence type="ECO:0000313" key="5">
    <source>
        <dbReference type="Proteomes" id="UP001175261"/>
    </source>
</evidence>
<dbReference type="PANTHER" id="PTHR23079">
    <property type="entry name" value="RNA-DEPENDENT RNA POLYMERASE"/>
    <property type="match status" value="1"/>
</dbReference>
<protein>
    <recommendedName>
        <fullName evidence="1">RNA-dependent RNA polymerase</fullName>
        <ecNumber evidence="1">2.7.7.48</ecNumber>
    </recommendedName>
</protein>
<dbReference type="Proteomes" id="UP001175261">
    <property type="component" value="Unassembled WGS sequence"/>
</dbReference>
<dbReference type="GO" id="GO:0030422">
    <property type="term" value="P:siRNA processing"/>
    <property type="evidence" value="ECO:0007669"/>
    <property type="project" value="TreeGrafter"/>
</dbReference>
<gene>
    <name evidence="4" type="ORF">NLU13_2652</name>
</gene>
<comment type="caution">
    <text evidence="4">The sequence shown here is derived from an EMBL/GenBank/DDBJ whole genome shotgun (WGS) entry which is preliminary data.</text>
</comment>
<proteinExistence type="inferred from homology"/>
<sequence>MIGQAFGQAARKEDGASRLDQSRISSSFEPASKRRQIVYESDPEGGSTPKHTPDSLLESFDDNLRLNTLLEGDLVYTESRAAGDDEGDGPLGDRLLGVWPRFQAKGADGKHWDVPFVVSWEICRIALHCDVDFRALRTTLIISEDWGDQDLLRQRLKESNLFKDKSFPSKNDAAAWKVALGSGRKEEKAVTYAIDFSYNQKPGKPLYDVHLRPLVLDLSHRMIRRFGADRWIELNIPSPAAHPPPQLAGRGQDQTRLQSQARLQLVKWLTGKDHRFLGRSWTAVFVSDESKKKTKLDPVTQVKVSEQINMKRVRLFATNGDTFRPLAPEQELPHHSSAFDQSDRQIVCRTKLLQWALGLNASENQKQLAVKLFARLQLVFSRTIPTVVLEEGQIEHVGEQIGSHADMADGAGTISPALAKIVAKKLGLSEVPCAFQARIGGCKGMWCIDINSNADHRIWLKTFPSQRKFMCDYGDPLHRTFDVRDWPKPLTSATLNPQFTIILDNNAIDKQAMRQQLEIHLEESLKVELTSVLDDMHHTRDLRAWLKRVGISSSERSTHGYVKYLAGAPKSSEEEIAVMLDSGFNLNQKYLADQLEDLVKRRSEWLRDKLKVSIPNSTYAFMLPDFTGSLKEGEVSVCLSQPLKGGDDHWLEGDLLVGRSPAHYPSDLQKVQATVIPELRRLKDVVLFSIHGHVSLADKISGGDFDGDIAWLLWESEMVKQFRNENVVVQSDLGLEHDTTTFQHILVTESRKDVMSRRQLFPEKSSCKKRGPTLAQAVTRFVEHAFDFNTREVMLGKCTKFKDRLTYHRSLKDSKVMKMGKLLSLLVDAPKQGTLFYSAEWDKFRRDNSLPTHTDKPAYENKAMCLQQGMPQKNVLDWLTGKMNEKILQFQSEFSAALNTEHRLYPDPDISRLVKLRIPDNEPGRRFMTQLKREIEAVSESWPLTRNAKDYSQTVATLYDQWVAIRPSAEFAPEFTPTFITGPNKRHDDDFSLLKAAVTFDRWAVPKPRFVWRMAGRQICRLKALASGIEDSAPVLVTPFMYAALQPDQKLIKRQALLRQVGEAERGESESDCDGF</sequence>
<keyword evidence="1" id="KW-0548">Nucleotidyltransferase</keyword>
<dbReference type="GO" id="GO:0003968">
    <property type="term" value="F:RNA-directed RNA polymerase activity"/>
    <property type="evidence" value="ECO:0007669"/>
    <property type="project" value="UniProtKB-KW"/>
</dbReference>
<dbReference type="InterPro" id="IPR057596">
    <property type="entry name" value="RDRP_core"/>
</dbReference>
<evidence type="ECO:0000259" key="3">
    <source>
        <dbReference type="Pfam" id="PF05183"/>
    </source>
</evidence>
<dbReference type="EMBL" id="JAPDFR010000002">
    <property type="protein sequence ID" value="KAK0389076.1"/>
    <property type="molecule type" value="Genomic_DNA"/>
</dbReference>
<dbReference type="PANTHER" id="PTHR23079:SF14">
    <property type="entry name" value="RNA-DEPENDENT RNA POLYMERASE"/>
    <property type="match status" value="1"/>
</dbReference>
<name>A0AA39GKW6_SARSR</name>
<feature type="compositionally biased region" description="Basic and acidic residues" evidence="2">
    <location>
        <begin position="10"/>
        <end position="21"/>
    </location>
</feature>
<feature type="region of interest" description="Disordered" evidence="2">
    <location>
        <begin position="1"/>
        <end position="57"/>
    </location>
</feature>
<evidence type="ECO:0000313" key="4">
    <source>
        <dbReference type="EMBL" id="KAK0389076.1"/>
    </source>
</evidence>
<reference evidence="4" key="1">
    <citation type="submission" date="2022-10" db="EMBL/GenBank/DDBJ databases">
        <title>Determination and structural analysis of whole genome sequence of Sarocladium strictum F4-1.</title>
        <authorList>
            <person name="Hu L."/>
            <person name="Jiang Y."/>
        </authorList>
    </citation>
    <scope>NUCLEOTIDE SEQUENCE</scope>
    <source>
        <strain evidence="4">F4-1</strain>
    </source>
</reference>
<keyword evidence="5" id="KW-1185">Reference proteome</keyword>
<dbReference type="EC" id="2.7.7.48" evidence="1"/>
<dbReference type="AlphaFoldDB" id="A0AA39GKW6"/>
<dbReference type="Pfam" id="PF05183">
    <property type="entry name" value="RdRP"/>
    <property type="match status" value="1"/>
</dbReference>
<accession>A0AA39GKW6</accession>
<dbReference type="InterPro" id="IPR007855">
    <property type="entry name" value="RDRP"/>
</dbReference>
<keyword evidence="1" id="KW-0808">Transferase</keyword>
<feature type="domain" description="RDRP core" evidence="3">
    <location>
        <begin position="209"/>
        <end position="877"/>
    </location>
</feature>
<dbReference type="GO" id="GO:0003723">
    <property type="term" value="F:RNA binding"/>
    <property type="evidence" value="ECO:0007669"/>
    <property type="project" value="UniProtKB-KW"/>
</dbReference>
<dbReference type="Gene3D" id="1.10.8.790">
    <property type="entry name" value="RNA-dependent RNA polymerase, slab domain, helical subdomain-like"/>
    <property type="match status" value="1"/>
</dbReference>
<keyword evidence="1" id="KW-0696">RNA-directed RNA polymerase</keyword>
<dbReference type="GO" id="GO:0031380">
    <property type="term" value="C:nuclear RNA-directed RNA polymerase complex"/>
    <property type="evidence" value="ECO:0007669"/>
    <property type="project" value="TreeGrafter"/>
</dbReference>
<evidence type="ECO:0000256" key="2">
    <source>
        <dbReference type="SAM" id="MobiDB-lite"/>
    </source>
</evidence>
<evidence type="ECO:0000256" key="1">
    <source>
        <dbReference type="RuleBase" id="RU363098"/>
    </source>
</evidence>
<comment type="catalytic activity">
    <reaction evidence="1">
        <text>RNA(n) + a ribonucleoside 5'-triphosphate = RNA(n+1) + diphosphate</text>
        <dbReference type="Rhea" id="RHEA:21248"/>
        <dbReference type="Rhea" id="RHEA-COMP:14527"/>
        <dbReference type="Rhea" id="RHEA-COMP:17342"/>
        <dbReference type="ChEBI" id="CHEBI:33019"/>
        <dbReference type="ChEBI" id="CHEBI:61557"/>
        <dbReference type="ChEBI" id="CHEBI:140395"/>
        <dbReference type="EC" id="2.7.7.48"/>
    </reaction>
</comment>
<organism evidence="4 5">
    <name type="scientific">Sarocladium strictum</name>
    <name type="common">Black bundle disease fungus</name>
    <name type="synonym">Acremonium strictum</name>
    <dbReference type="NCBI Taxonomy" id="5046"/>
    <lineage>
        <taxon>Eukaryota</taxon>
        <taxon>Fungi</taxon>
        <taxon>Dikarya</taxon>
        <taxon>Ascomycota</taxon>
        <taxon>Pezizomycotina</taxon>
        <taxon>Sordariomycetes</taxon>
        <taxon>Hypocreomycetidae</taxon>
        <taxon>Hypocreales</taxon>
        <taxon>Sarocladiaceae</taxon>
        <taxon>Sarocladium</taxon>
    </lineage>
</organism>